<dbReference type="NCBIfam" id="TIGR00106">
    <property type="entry name" value="MTH1187 family thiamine-binding protein"/>
    <property type="match status" value="1"/>
</dbReference>
<evidence type="ECO:0000313" key="3">
    <source>
        <dbReference type="EMBL" id="CAG8640126.1"/>
    </source>
</evidence>
<organism evidence="3 4">
    <name type="scientific">Ambispora leptoticha</name>
    <dbReference type="NCBI Taxonomy" id="144679"/>
    <lineage>
        <taxon>Eukaryota</taxon>
        <taxon>Fungi</taxon>
        <taxon>Fungi incertae sedis</taxon>
        <taxon>Mucoromycota</taxon>
        <taxon>Glomeromycotina</taxon>
        <taxon>Glomeromycetes</taxon>
        <taxon>Archaeosporales</taxon>
        <taxon>Ambisporaceae</taxon>
        <taxon>Ambispora</taxon>
    </lineage>
</organism>
<accession>A0A9N9DLF9</accession>
<dbReference type="AlphaFoldDB" id="A0A9N9DLF9"/>
<evidence type="ECO:0000313" key="4">
    <source>
        <dbReference type="Proteomes" id="UP000789508"/>
    </source>
</evidence>
<dbReference type="GO" id="GO:0005829">
    <property type="term" value="C:cytosol"/>
    <property type="evidence" value="ECO:0007669"/>
    <property type="project" value="TreeGrafter"/>
</dbReference>
<dbReference type="InterPro" id="IPR029756">
    <property type="entry name" value="MTH1187/YkoF-like"/>
</dbReference>
<dbReference type="PANTHER" id="PTHR33777">
    <property type="entry name" value="UPF0045 PROTEIN ECM15"/>
    <property type="match status" value="1"/>
</dbReference>
<protein>
    <submittedName>
        <fullName evidence="3">616_t:CDS:1</fullName>
    </submittedName>
</protein>
<evidence type="ECO:0000256" key="1">
    <source>
        <dbReference type="ARBA" id="ARBA00010272"/>
    </source>
</evidence>
<dbReference type="OrthoDB" id="5587367at2759"/>
<dbReference type="InterPro" id="IPR051614">
    <property type="entry name" value="UPF0045_domain"/>
</dbReference>
<feature type="domain" description="Thiamine-binding protein" evidence="2">
    <location>
        <begin position="5"/>
        <end position="77"/>
    </location>
</feature>
<dbReference type="Pfam" id="PF01910">
    <property type="entry name" value="Thiamine_BP"/>
    <property type="match status" value="1"/>
</dbReference>
<comment type="similarity">
    <text evidence="1">Belongs to the UPF0045 family.</text>
</comment>
<evidence type="ECO:0000259" key="2">
    <source>
        <dbReference type="Pfam" id="PF01910"/>
    </source>
</evidence>
<dbReference type="Gene3D" id="3.30.70.930">
    <property type="match status" value="1"/>
</dbReference>
<reference evidence="3" key="1">
    <citation type="submission" date="2021-06" db="EMBL/GenBank/DDBJ databases">
        <authorList>
            <person name="Kallberg Y."/>
            <person name="Tangrot J."/>
            <person name="Rosling A."/>
        </authorList>
    </citation>
    <scope>NUCLEOTIDE SEQUENCE</scope>
    <source>
        <strain evidence="3">FL130A</strain>
    </source>
</reference>
<keyword evidence="4" id="KW-1185">Reference proteome</keyword>
<dbReference type="Proteomes" id="UP000789508">
    <property type="component" value="Unassembled WGS sequence"/>
</dbReference>
<dbReference type="SUPFAM" id="SSF89957">
    <property type="entry name" value="MTH1187/YkoF-like"/>
    <property type="match status" value="1"/>
</dbReference>
<dbReference type="PANTHER" id="PTHR33777:SF1">
    <property type="entry name" value="UPF0045 PROTEIN ECM15"/>
    <property type="match status" value="1"/>
</dbReference>
<dbReference type="InterPro" id="IPR002767">
    <property type="entry name" value="Thiamine_BP"/>
</dbReference>
<comment type="caution">
    <text evidence="3">The sequence shown here is derived from an EMBL/GenBank/DDBJ whole genome shotgun (WGS) entry which is preliminary data.</text>
</comment>
<proteinExistence type="inferred from homology"/>
<sequence>MYCIVDFSIIPIGVEPSLSKYIAETLKILDKAGLTYKLHAKGTNIEGELGEVMAIIEKCISRLHEIGVPRVDTMIHVGVIILLF</sequence>
<name>A0A9N9DLF9_9GLOM</name>
<gene>
    <name evidence="3" type="ORF">ALEPTO_LOCUS9676</name>
</gene>
<dbReference type="EMBL" id="CAJVPS010008056">
    <property type="protein sequence ID" value="CAG8640126.1"/>
    <property type="molecule type" value="Genomic_DNA"/>
</dbReference>